<dbReference type="Proteomes" id="UP000247565">
    <property type="component" value="Unassembled WGS sequence"/>
</dbReference>
<accession>A0A318MY26</accession>
<keyword evidence="2 5" id="KW-0575">Peroxidase</keyword>
<dbReference type="PROSITE" id="PS51355">
    <property type="entry name" value="GLUTATHIONE_PEROXID_3"/>
    <property type="match status" value="1"/>
</dbReference>
<evidence type="ECO:0000256" key="2">
    <source>
        <dbReference type="ARBA" id="ARBA00022559"/>
    </source>
</evidence>
<dbReference type="SUPFAM" id="SSF52833">
    <property type="entry name" value="Thioredoxin-like"/>
    <property type="match status" value="1"/>
</dbReference>
<feature type="active site" evidence="4">
    <location>
        <position position="37"/>
    </location>
</feature>
<evidence type="ECO:0000256" key="4">
    <source>
        <dbReference type="PIRSR" id="PIRSR000303-1"/>
    </source>
</evidence>
<keyword evidence="7" id="KW-1185">Reference proteome</keyword>
<dbReference type="InterPro" id="IPR036249">
    <property type="entry name" value="Thioredoxin-like_sf"/>
</dbReference>
<sequence>MTTSLYDLTISSSTGESINLGKFQGKPLLIINTASHCKFTPQYEDLQDLWLYFRNWDLNIIAIPSGDFGNQEFETNEEIRNFCLKRYHIDFILAQKSHVKGKQAIPLFQWLNKAGGYISKPRWNFYKYIISRQGKLSSWYSCLTRPSSKRFINAVERVAYDL</sequence>
<evidence type="ECO:0000256" key="5">
    <source>
        <dbReference type="RuleBase" id="RU000499"/>
    </source>
</evidence>
<keyword evidence="3 5" id="KW-0560">Oxidoreductase</keyword>
<evidence type="ECO:0000256" key="1">
    <source>
        <dbReference type="ARBA" id="ARBA00006926"/>
    </source>
</evidence>
<dbReference type="EMBL" id="QGLT01000001">
    <property type="protein sequence ID" value="PXZ01695.1"/>
    <property type="molecule type" value="Genomic_DNA"/>
</dbReference>
<dbReference type="RefSeq" id="WP_110438214.1">
    <property type="nucleotide sequence ID" value="NZ_CP046393.1"/>
</dbReference>
<evidence type="ECO:0000313" key="7">
    <source>
        <dbReference type="Proteomes" id="UP000247565"/>
    </source>
</evidence>
<name>A0A318MY26_9PROT</name>
<evidence type="ECO:0000256" key="3">
    <source>
        <dbReference type="ARBA" id="ARBA00023002"/>
    </source>
</evidence>
<proteinExistence type="inferred from homology"/>
<comment type="similarity">
    <text evidence="1 5">Belongs to the glutathione peroxidase family.</text>
</comment>
<dbReference type="GO" id="GO:0034599">
    <property type="term" value="P:cellular response to oxidative stress"/>
    <property type="evidence" value="ECO:0007669"/>
    <property type="project" value="TreeGrafter"/>
</dbReference>
<protein>
    <recommendedName>
        <fullName evidence="5">Glutathione peroxidase</fullName>
    </recommendedName>
</protein>
<dbReference type="PIRSF" id="PIRSF000303">
    <property type="entry name" value="Glutathion_perox"/>
    <property type="match status" value="1"/>
</dbReference>
<gene>
    <name evidence="6" type="ORF">DK869_01400</name>
</gene>
<reference evidence="6 7" key="1">
    <citation type="submission" date="2018-05" db="EMBL/GenBank/DDBJ databases">
        <title>Reference genomes for bee gut microbiota database.</title>
        <authorList>
            <person name="Ellegaard K.M."/>
        </authorList>
    </citation>
    <scope>NUCLEOTIDE SEQUENCE [LARGE SCALE GENOMIC DNA]</scope>
    <source>
        <strain evidence="6 7">ESL0284</strain>
    </source>
</reference>
<evidence type="ECO:0000313" key="6">
    <source>
        <dbReference type="EMBL" id="PXZ01695.1"/>
    </source>
</evidence>
<dbReference type="Pfam" id="PF00255">
    <property type="entry name" value="GSHPx"/>
    <property type="match status" value="1"/>
</dbReference>
<dbReference type="PANTHER" id="PTHR11592">
    <property type="entry name" value="GLUTATHIONE PEROXIDASE"/>
    <property type="match status" value="1"/>
</dbReference>
<dbReference type="AlphaFoldDB" id="A0A318MY26"/>
<dbReference type="InterPro" id="IPR000889">
    <property type="entry name" value="Glutathione_peroxidase"/>
</dbReference>
<dbReference type="GO" id="GO:0004601">
    <property type="term" value="F:peroxidase activity"/>
    <property type="evidence" value="ECO:0007669"/>
    <property type="project" value="UniProtKB-KW"/>
</dbReference>
<organism evidence="6 7">
    <name type="scientific">Commensalibacter melissae</name>
    <dbReference type="NCBI Taxonomy" id="2070537"/>
    <lineage>
        <taxon>Bacteria</taxon>
        <taxon>Pseudomonadati</taxon>
        <taxon>Pseudomonadota</taxon>
        <taxon>Alphaproteobacteria</taxon>
        <taxon>Acetobacterales</taxon>
        <taxon>Acetobacteraceae</taxon>
    </lineage>
</organism>
<dbReference type="Gene3D" id="3.40.30.10">
    <property type="entry name" value="Glutaredoxin"/>
    <property type="match status" value="1"/>
</dbReference>
<dbReference type="PANTHER" id="PTHR11592:SF78">
    <property type="entry name" value="GLUTATHIONE PEROXIDASE"/>
    <property type="match status" value="1"/>
</dbReference>
<dbReference type="PRINTS" id="PR01011">
    <property type="entry name" value="GLUTPROXDASE"/>
</dbReference>
<dbReference type="CDD" id="cd00340">
    <property type="entry name" value="GSH_Peroxidase"/>
    <property type="match status" value="1"/>
</dbReference>
<dbReference type="OrthoDB" id="9785502at2"/>
<comment type="caution">
    <text evidence="6">The sequence shown here is derived from an EMBL/GenBank/DDBJ whole genome shotgun (WGS) entry which is preliminary data.</text>
</comment>